<accession>A0A8T1Z2I0</accession>
<proteinExistence type="inferred from homology"/>
<keyword evidence="4" id="KW-1185">Reference proteome</keyword>
<protein>
    <submittedName>
        <fullName evidence="3">Cell division cycle protein 123</fullName>
    </submittedName>
</protein>
<evidence type="ECO:0000313" key="3">
    <source>
        <dbReference type="EMBL" id="KAG7553065.1"/>
    </source>
</evidence>
<keyword evidence="3" id="KW-0132">Cell division</keyword>
<dbReference type="GO" id="GO:0005737">
    <property type="term" value="C:cytoplasm"/>
    <property type="evidence" value="ECO:0007669"/>
    <property type="project" value="TreeGrafter"/>
</dbReference>
<reference evidence="3 4" key="1">
    <citation type="submission" date="2020-12" db="EMBL/GenBank/DDBJ databases">
        <title>Concerted genomic and epigenomic changes stabilize Arabidopsis allopolyploids.</title>
        <authorList>
            <person name="Chen Z."/>
        </authorList>
    </citation>
    <scope>NUCLEOTIDE SEQUENCE [LARGE SCALE GENOMIC DNA]</scope>
    <source>
        <strain evidence="3">Allo738</strain>
        <tissue evidence="3">Leaf</tissue>
    </source>
</reference>
<dbReference type="Proteomes" id="UP000694240">
    <property type="component" value="Chromosome 11"/>
</dbReference>
<feature type="region of interest" description="Disordered" evidence="2">
    <location>
        <begin position="1"/>
        <end position="35"/>
    </location>
</feature>
<evidence type="ECO:0000313" key="4">
    <source>
        <dbReference type="Proteomes" id="UP000694240"/>
    </source>
</evidence>
<dbReference type="PANTHER" id="PTHR15323">
    <property type="entry name" value="D123 PROTEIN"/>
    <property type="match status" value="1"/>
</dbReference>
<dbReference type="PANTHER" id="PTHR15323:SF6">
    <property type="entry name" value="CELL DIVISION CYCLE PROTEIN 123 HOMOLOG"/>
    <property type="match status" value="1"/>
</dbReference>
<name>A0A8T1Z2I0_9BRAS</name>
<sequence length="253" mass="29381">MPNRVHNFEEEDDFQVPEESSDNETEPPLNRPSFPELEMEIRESIETLGGTIIPKLNWSAPKDAAWISPSQNLSCTCFNEIALLFRSSDSLFHDLCNAYDSCVDKVSSRPQSFYLALRKWYPSLKPEMEFRCFVKSNELVGICQREVTTFYPVLLNEKDLIKGLIEEFFDDKIRFEFESENYTFDVYVTKERKVKLIDFNTWIVESRLSVLPGLKTAVPYDYLDVSSGSGWDQVLKIAEEEFQKENQMSDEVA</sequence>
<gene>
    <name evidence="3" type="ORF">ISN45_Aa06g036320</name>
</gene>
<dbReference type="Pfam" id="PF07065">
    <property type="entry name" value="D123"/>
    <property type="match status" value="1"/>
</dbReference>
<dbReference type="InterPro" id="IPR009772">
    <property type="entry name" value="CDC123"/>
</dbReference>
<keyword evidence="3" id="KW-0131">Cell cycle</keyword>
<comment type="similarity">
    <text evidence="1">Belongs to the CDC123 family.</text>
</comment>
<feature type="compositionally biased region" description="Acidic residues" evidence="2">
    <location>
        <begin position="9"/>
        <end position="25"/>
    </location>
</feature>
<comment type="caution">
    <text evidence="3">The sequence shown here is derived from an EMBL/GenBank/DDBJ whole genome shotgun (WGS) entry which is preliminary data.</text>
</comment>
<organism evidence="3 4">
    <name type="scientific">Arabidopsis thaliana x Arabidopsis arenosa</name>
    <dbReference type="NCBI Taxonomy" id="1240361"/>
    <lineage>
        <taxon>Eukaryota</taxon>
        <taxon>Viridiplantae</taxon>
        <taxon>Streptophyta</taxon>
        <taxon>Embryophyta</taxon>
        <taxon>Tracheophyta</taxon>
        <taxon>Spermatophyta</taxon>
        <taxon>Magnoliopsida</taxon>
        <taxon>eudicotyledons</taxon>
        <taxon>Gunneridae</taxon>
        <taxon>Pentapetalae</taxon>
        <taxon>rosids</taxon>
        <taxon>malvids</taxon>
        <taxon>Brassicales</taxon>
        <taxon>Brassicaceae</taxon>
        <taxon>Camelineae</taxon>
        <taxon>Arabidopsis</taxon>
    </lineage>
</organism>
<dbReference type="AlphaFoldDB" id="A0A8T1Z2I0"/>
<evidence type="ECO:0000256" key="1">
    <source>
        <dbReference type="ARBA" id="ARBA00011047"/>
    </source>
</evidence>
<evidence type="ECO:0000256" key="2">
    <source>
        <dbReference type="SAM" id="MobiDB-lite"/>
    </source>
</evidence>
<dbReference type="EMBL" id="JAEFBK010000011">
    <property type="protein sequence ID" value="KAG7553065.1"/>
    <property type="molecule type" value="Genomic_DNA"/>
</dbReference>
<dbReference type="GO" id="GO:0051301">
    <property type="term" value="P:cell division"/>
    <property type="evidence" value="ECO:0007669"/>
    <property type="project" value="UniProtKB-KW"/>
</dbReference>